<dbReference type="AlphaFoldDB" id="A0A6F8VFG4"/>
<dbReference type="Pfam" id="PF12801">
    <property type="entry name" value="Fer4_5"/>
    <property type="match status" value="2"/>
</dbReference>
<dbReference type="GO" id="GO:0046872">
    <property type="term" value="F:metal ion binding"/>
    <property type="evidence" value="ECO:0007669"/>
    <property type="project" value="UniProtKB-KW"/>
</dbReference>
<feature type="domain" description="4Fe-4S ferredoxin-type" evidence="8">
    <location>
        <begin position="99"/>
        <end position="139"/>
    </location>
</feature>
<organism evidence="9 10">
    <name type="scientific">Sulfurimicrobium lacus</name>
    <dbReference type="NCBI Taxonomy" id="2715678"/>
    <lineage>
        <taxon>Bacteria</taxon>
        <taxon>Pseudomonadati</taxon>
        <taxon>Pseudomonadota</taxon>
        <taxon>Betaproteobacteria</taxon>
        <taxon>Nitrosomonadales</taxon>
        <taxon>Sulfuricellaceae</taxon>
        <taxon>Sulfurimicrobium</taxon>
    </lineage>
</organism>
<keyword evidence="10" id="KW-1185">Reference proteome</keyword>
<feature type="domain" description="4Fe-4S ferredoxin-type" evidence="8">
    <location>
        <begin position="211"/>
        <end position="248"/>
    </location>
</feature>
<dbReference type="KEGG" id="slac:SKTS_25780"/>
<dbReference type="InterPro" id="IPR017896">
    <property type="entry name" value="4Fe4S_Fe-S-bd"/>
</dbReference>
<evidence type="ECO:0000313" key="10">
    <source>
        <dbReference type="Proteomes" id="UP000502260"/>
    </source>
</evidence>
<feature type="transmembrane region" description="Helical" evidence="7">
    <location>
        <begin position="89"/>
        <end position="109"/>
    </location>
</feature>
<evidence type="ECO:0000256" key="6">
    <source>
        <dbReference type="ARBA" id="ARBA00023014"/>
    </source>
</evidence>
<keyword evidence="7" id="KW-0812">Transmembrane</keyword>
<keyword evidence="7" id="KW-1133">Transmembrane helix</keyword>
<keyword evidence="2" id="KW-0004">4Fe-4S</keyword>
<feature type="transmembrane region" description="Helical" evidence="7">
    <location>
        <begin position="163"/>
        <end position="188"/>
    </location>
</feature>
<reference evidence="10" key="1">
    <citation type="submission" date="2020-03" db="EMBL/GenBank/DDBJ databases">
        <title>Complete genome sequence of sulfur-oxidizing bacterium skT11.</title>
        <authorList>
            <person name="Kanda M."/>
            <person name="Kojima H."/>
            <person name="Fukui M."/>
        </authorList>
    </citation>
    <scope>NUCLEOTIDE SEQUENCE [LARGE SCALE GENOMIC DNA]</scope>
    <source>
        <strain evidence="10">skT11</strain>
    </source>
</reference>
<keyword evidence="7" id="KW-0472">Membrane</keyword>
<evidence type="ECO:0000256" key="4">
    <source>
        <dbReference type="ARBA" id="ARBA00022982"/>
    </source>
</evidence>
<dbReference type="Proteomes" id="UP000502260">
    <property type="component" value="Chromosome"/>
</dbReference>
<keyword evidence="3" id="KW-0479">Metal-binding</keyword>
<evidence type="ECO:0000256" key="1">
    <source>
        <dbReference type="ARBA" id="ARBA00022448"/>
    </source>
</evidence>
<protein>
    <recommendedName>
        <fullName evidence="8">4Fe-4S ferredoxin-type domain-containing protein</fullName>
    </recommendedName>
</protein>
<dbReference type="EMBL" id="AP022853">
    <property type="protein sequence ID" value="BCB27692.1"/>
    <property type="molecule type" value="Genomic_DNA"/>
</dbReference>
<evidence type="ECO:0000256" key="7">
    <source>
        <dbReference type="SAM" id="Phobius"/>
    </source>
</evidence>
<evidence type="ECO:0000259" key="8">
    <source>
        <dbReference type="Pfam" id="PF12801"/>
    </source>
</evidence>
<dbReference type="GO" id="GO:0005886">
    <property type="term" value="C:plasma membrane"/>
    <property type="evidence" value="ECO:0007669"/>
    <property type="project" value="TreeGrafter"/>
</dbReference>
<evidence type="ECO:0000256" key="2">
    <source>
        <dbReference type="ARBA" id="ARBA00022485"/>
    </source>
</evidence>
<dbReference type="SUPFAM" id="SSF54862">
    <property type="entry name" value="4Fe-4S ferredoxins"/>
    <property type="match status" value="1"/>
</dbReference>
<keyword evidence="4" id="KW-0249">Electron transport</keyword>
<proteinExistence type="predicted"/>
<feature type="transmembrane region" description="Helical" evidence="7">
    <location>
        <begin position="208"/>
        <end position="228"/>
    </location>
</feature>
<gene>
    <name evidence="9" type="ORF">SKTS_25780</name>
</gene>
<dbReference type="GO" id="GO:0051539">
    <property type="term" value="F:4 iron, 4 sulfur cluster binding"/>
    <property type="evidence" value="ECO:0007669"/>
    <property type="project" value="UniProtKB-KW"/>
</dbReference>
<evidence type="ECO:0000256" key="5">
    <source>
        <dbReference type="ARBA" id="ARBA00023004"/>
    </source>
</evidence>
<keyword evidence="5" id="KW-0408">Iron</keyword>
<dbReference type="PANTHER" id="PTHR30176">
    <property type="entry name" value="FERREDOXIN-TYPE PROTEIN NAPH"/>
    <property type="match status" value="1"/>
</dbReference>
<name>A0A6F8VFG4_9PROT</name>
<evidence type="ECO:0000256" key="3">
    <source>
        <dbReference type="ARBA" id="ARBA00022723"/>
    </source>
</evidence>
<dbReference type="InterPro" id="IPR051684">
    <property type="entry name" value="Electron_Trans/Redox"/>
</dbReference>
<keyword evidence="1" id="KW-0813">Transport</keyword>
<accession>A0A6F8VFG4</accession>
<evidence type="ECO:0000313" key="9">
    <source>
        <dbReference type="EMBL" id="BCB27692.1"/>
    </source>
</evidence>
<feature type="transmembrane region" description="Helical" evidence="7">
    <location>
        <begin position="33"/>
        <end position="52"/>
    </location>
</feature>
<keyword evidence="6" id="KW-0411">Iron-sulfur</keyword>
<dbReference type="PANTHER" id="PTHR30176:SF3">
    <property type="entry name" value="FERREDOXIN-TYPE PROTEIN NAPH"/>
    <property type="match status" value="1"/>
</dbReference>
<sequence>MPNIGVSVMLGITSFSTNLRFGISMANIQRNRLLAQAGFFMLFLLAPVFDLFRLDLNLKHFFFLGMHWTLGLDDFVAGKIDATQAAINIVLRGGLPILGTIAFGVWISWKYGRLYCGWLCPHFSVVETINQLMRRAIGRQSLWDRHPLPEKNADGSITKAYPLYWLVLLPLVIAFAFLWAIALLTYLLPPAEIYGNLWHGTLTRNQGVFLTAGTLAFFVEFMFARHLFCRYACAVGLFQSLAWMGNRKALVIGFDRRRAEECADCNAACDNVCPMRIKPRSIKRHMFTCTQCNQCANACTQVQADNPRGTLLKWVDHECALDKSARDFGHHENIPAHCYEPGKKK</sequence>